<name>A0A6A1ULS2_9ROSI</name>
<evidence type="ECO:0000256" key="3">
    <source>
        <dbReference type="ARBA" id="ARBA00012756"/>
    </source>
</evidence>
<reference evidence="9" key="1">
    <citation type="submission" date="2018-07" db="EMBL/GenBank/DDBJ databases">
        <authorList>
            <person name="Gao Z.-S."/>
            <person name="Jia H.-M."/>
            <person name="Jia H.-J."/>
            <person name="Cai Q.-L."/>
            <person name="Wang Y."/>
            <person name="Zhao H.-B."/>
        </authorList>
    </citation>
    <scope>NUCLEOTIDE SEQUENCE</scope>
    <source>
        <tissue evidence="9">Leaves</tissue>
    </source>
</reference>
<evidence type="ECO:0000256" key="2">
    <source>
        <dbReference type="ARBA" id="ARBA00007401"/>
    </source>
</evidence>
<dbReference type="PROSITE" id="PS00719">
    <property type="entry name" value="GLYCOSYL_HYDROL_F2_1"/>
    <property type="match status" value="1"/>
</dbReference>
<comment type="similarity">
    <text evidence="2 7">Belongs to the glycosyl hydrolase 2 family.</text>
</comment>
<evidence type="ECO:0000256" key="6">
    <source>
        <dbReference type="ARBA" id="ARBA00032230"/>
    </source>
</evidence>
<reference evidence="9 11" key="2">
    <citation type="journal article" date="2019" name="Plant Biotechnol. J.">
        <title>The red bayberry genome and genetic basis of sex determination.</title>
        <authorList>
            <person name="Jia H.M."/>
            <person name="Jia H.J."/>
            <person name="Cai Q.L."/>
            <person name="Wang Y."/>
            <person name="Zhao H.B."/>
            <person name="Yang W.F."/>
            <person name="Wang G.Y."/>
            <person name="Li Y.H."/>
            <person name="Zhan D.L."/>
            <person name="Shen Y.T."/>
            <person name="Niu Q.F."/>
            <person name="Chang L."/>
            <person name="Qiu J."/>
            <person name="Zhao L."/>
            <person name="Xie H.B."/>
            <person name="Fu W.Y."/>
            <person name="Jin J."/>
            <person name="Li X.W."/>
            <person name="Jiao Y."/>
            <person name="Zhou C.C."/>
            <person name="Tu T."/>
            <person name="Chai C.Y."/>
            <person name="Gao J.L."/>
            <person name="Fan L.J."/>
            <person name="van de Weg E."/>
            <person name="Wang J.Y."/>
            <person name="Gao Z.S."/>
        </authorList>
    </citation>
    <scope>NUCLEOTIDE SEQUENCE [LARGE SCALE GENOMIC DNA]</scope>
    <source>
        <tissue evidence="9">Leaves</tissue>
    </source>
</reference>
<evidence type="ECO:0000256" key="4">
    <source>
        <dbReference type="ARBA" id="ARBA00022801"/>
    </source>
</evidence>
<dbReference type="Pfam" id="PF16353">
    <property type="entry name" value="LacZ_4"/>
    <property type="match status" value="1"/>
</dbReference>
<dbReference type="FunFam" id="3.20.20.80:FF:000018">
    <property type="entry name" value="Beta-galactosidase"/>
    <property type="match status" value="1"/>
</dbReference>
<comment type="catalytic activity">
    <reaction evidence="1">
        <text>Hydrolysis of terminal non-reducing beta-D-galactose residues in beta-D-galactosides.</text>
        <dbReference type="EC" id="3.2.1.23"/>
    </reaction>
</comment>
<gene>
    <name evidence="9" type="ORF">CJ030_MR0G004643</name>
    <name evidence="10" type="ORF">CJ030_MR0G004650</name>
</gene>
<dbReference type="InterPro" id="IPR017853">
    <property type="entry name" value="GH"/>
</dbReference>
<protein>
    <recommendedName>
        <fullName evidence="3">beta-galactosidase</fullName>
        <ecNumber evidence="3">3.2.1.23</ecNumber>
    </recommendedName>
    <alternativeName>
        <fullName evidence="6">Lactase</fullName>
    </alternativeName>
</protein>
<sequence>MKSIKFCLGSVKLNWISGQITRFNQGTCTLGLNHRALTRTDPQTHQRQHSPLRQILCHKLMASLVGQLVFPFENGYKVWEDQSFIKWRKRDPHVTLHCHDSVEGSLKFWYERNKVDFPVADSAVWNDDAVGGALDSATFWVKGLPFVKSLSGYWKFVLAQNPNSVPVKFYDSAFQDSSWETLPGLDWLSRTKSPSNKLELGRAKVPSNWQMHGFDRPIYTNIVYPFPLDPPSVPADNPTGCYRTYFKYSGKWKGRRILLHFEAVDSAFCAWVNGVPVGYSQDSRLPAEFEITDYCYPCDSDSKNVLAVQVFRWSDGSYLEDQDHWRLSGIHRDVLLLAKPQVFISDYFFRSDLAENISYAYIQVEVKIDNSRETSKDSFLANYSIEAALYDTGTWYKFDGNVDLLSSNVANMKLNTLTSNLGFHGYVLVGRIEMPRLWSAEQPNLYTLVVILKDASGHVVDCESCLVGIRQVSKAPKQLLVNGHPIVIRGVNRHEHHPRLGKTNIESCMVKDLLLMKQNNINAVRNSHYPQHPRWYELCNLFGMYMIDEANIETHGFDLSQHLKHPTSESSWAAAMMDRVVGMVERDKNHACIICWSLGNESGYGPNHSALAGWVRGRDLSRLVHYEGGGSRTSSTDIVCPMYMRVWDIVKIAKDPTETRPLILCEYSHAMGNSNGNIHEYWEAIDNTFGLQGGFIWEWVDHGLLKDGEDGKKHWAYGGDFGDIPNDLNFCLDGLTWPDRTPHPALHEVKYVYQPIKVSFKERTIKITNTHFYETTKEFEFSWAAHGDGCELGTGVLSLPSIGPQSSFDLEWQSGPWYSLWASSSSAEFFLTISAKLLHSTRWVEAGHVISSTQVELPAKREIIPHVIQTTGATFLVENLGGTIRLRQQDFWEIELNAQTGIIESWKVEGVTVMNKGLIPCFWRAPTDNDKGGGAASYFSKWKAAHIDSLLYLSENCRIQNMTDDLVKVAVSFIAVPSDEKGSIPKLEQANTLFQIDIIYTFEGSGDVIVECDVKPNISNLPPLPRVGLEFHLDKSMDKIEWYGRGPFECYPDRKAAAHVGVYEQKVGDMHVPYIVPGECSGRADVRWVTFQSKNGCGLYASIYGDSPPMQMSASYYSTAELDRATHKEELMKGGNIEVHLDHRHMGVGGDDSWSPCVHDKYLVPAVPYSFSIRLCPITRATSGHHIFKSQLQN</sequence>
<keyword evidence="5 7" id="KW-0326">Glycosidase</keyword>
<dbReference type="PRINTS" id="PR00132">
    <property type="entry name" value="GLHYDRLASE2"/>
</dbReference>
<dbReference type="InterPro" id="IPR011013">
    <property type="entry name" value="Gal_mutarotase_sf_dom"/>
</dbReference>
<dbReference type="EMBL" id="RXIC02000090">
    <property type="protein sequence ID" value="KAB1201218.1"/>
    <property type="molecule type" value="Genomic_DNA"/>
</dbReference>
<dbReference type="InterPro" id="IPR036156">
    <property type="entry name" value="Beta-gal/glucu_dom_sf"/>
</dbReference>
<dbReference type="InterPro" id="IPR013783">
    <property type="entry name" value="Ig-like_fold"/>
</dbReference>
<feature type="domain" description="Beta galactosidase small chain/" evidence="8">
    <location>
        <begin position="885"/>
        <end position="1176"/>
    </location>
</feature>
<dbReference type="InterPro" id="IPR032312">
    <property type="entry name" value="LacZ_4"/>
</dbReference>
<dbReference type="InterPro" id="IPR014718">
    <property type="entry name" value="GH-type_carb-bd"/>
</dbReference>
<dbReference type="InterPro" id="IPR050347">
    <property type="entry name" value="Bact_Beta-galactosidase"/>
</dbReference>
<dbReference type="Gene3D" id="2.60.120.260">
    <property type="entry name" value="Galactose-binding domain-like"/>
    <property type="match status" value="1"/>
</dbReference>
<dbReference type="GO" id="GO:0009341">
    <property type="term" value="C:beta-galactosidase complex"/>
    <property type="evidence" value="ECO:0007669"/>
    <property type="project" value="InterPro"/>
</dbReference>
<evidence type="ECO:0000259" key="8">
    <source>
        <dbReference type="SMART" id="SM01038"/>
    </source>
</evidence>
<dbReference type="Gene3D" id="2.70.98.10">
    <property type="match status" value="1"/>
</dbReference>
<dbReference type="AlphaFoldDB" id="A0A6A1ULS2"/>
<dbReference type="GO" id="GO:0004565">
    <property type="term" value="F:beta-galactosidase activity"/>
    <property type="evidence" value="ECO:0007669"/>
    <property type="project" value="UniProtKB-EC"/>
</dbReference>
<dbReference type="Pfam" id="PF02836">
    <property type="entry name" value="Glyco_hydro_2_C"/>
    <property type="match status" value="1"/>
</dbReference>
<dbReference type="SUPFAM" id="SSF49785">
    <property type="entry name" value="Galactose-binding domain-like"/>
    <property type="match status" value="1"/>
</dbReference>
<keyword evidence="11" id="KW-1185">Reference proteome</keyword>
<evidence type="ECO:0000313" key="9">
    <source>
        <dbReference type="EMBL" id="KAB1201211.1"/>
    </source>
</evidence>
<dbReference type="Gene3D" id="3.20.20.80">
    <property type="entry name" value="Glycosidases"/>
    <property type="match status" value="1"/>
</dbReference>
<dbReference type="InterPro" id="IPR006104">
    <property type="entry name" value="Glyco_hydro_2_N"/>
</dbReference>
<proteinExistence type="inferred from homology"/>
<dbReference type="InterPro" id="IPR006102">
    <property type="entry name" value="Ig-like_GH2"/>
</dbReference>
<dbReference type="SUPFAM" id="SSF51445">
    <property type="entry name" value="(Trans)glycosidases"/>
    <property type="match status" value="1"/>
</dbReference>
<evidence type="ECO:0000256" key="1">
    <source>
        <dbReference type="ARBA" id="ARBA00001412"/>
    </source>
</evidence>
<dbReference type="InterPro" id="IPR023230">
    <property type="entry name" value="Glyco_hydro_2_CS"/>
</dbReference>
<dbReference type="PANTHER" id="PTHR46323">
    <property type="entry name" value="BETA-GALACTOSIDASE"/>
    <property type="match status" value="1"/>
</dbReference>
<dbReference type="InterPro" id="IPR006103">
    <property type="entry name" value="Glyco_hydro_2_cat"/>
</dbReference>
<dbReference type="PANTHER" id="PTHR46323:SF2">
    <property type="entry name" value="BETA-GALACTOSIDASE"/>
    <property type="match status" value="1"/>
</dbReference>
<dbReference type="SUPFAM" id="SSF49303">
    <property type="entry name" value="beta-Galactosidase/glucuronidase domain"/>
    <property type="match status" value="2"/>
</dbReference>
<dbReference type="GO" id="GO:0030246">
    <property type="term" value="F:carbohydrate binding"/>
    <property type="evidence" value="ECO:0007669"/>
    <property type="project" value="InterPro"/>
</dbReference>
<evidence type="ECO:0000256" key="5">
    <source>
        <dbReference type="ARBA" id="ARBA00023295"/>
    </source>
</evidence>
<keyword evidence="4 7" id="KW-0378">Hydrolase</keyword>
<dbReference type="GO" id="GO:0005990">
    <property type="term" value="P:lactose catabolic process"/>
    <property type="evidence" value="ECO:0007669"/>
    <property type="project" value="TreeGrafter"/>
</dbReference>
<dbReference type="EC" id="3.2.1.23" evidence="3"/>
<dbReference type="Pfam" id="PF00703">
    <property type="entry name" value="Glyco_hydro_2"/>
    <property type="match status" value="1"/>
</dbReference>
<dbReference type="InterPro" id="IPR008979">
    <property type="entry name" value="Galactose-bd-like_sf"/>
</dbReference>
<accession>A0A6A1ULS2</accession>
<dbReference type="InterPro" id="IPR006101">
    <property type="entry name" value="Glyco_hydro_2"/>
</dbReference>
<dbReference type="Proteomes" id="UP000516437">
    <property type="component" value="Unassembled WGS sequence"/>
</dbReference>
<dbReference type="FunFam" id="2.70.98.10:FF:000017">
    <property type="entry name" value="Glycoside hydrolase family 2 protein"/>
    <property type="match status" value="1"/>
</dbReference>
<dbReference type="OrthoDB" id="408320at2759"/>
<dbReference type="Pfam" id="PF02837">
    <property type="entry name" value="Glyco_hydro_2_N"/>
    <property type="match status" value="1"/>
</dbReference>
<dbReference type="EMBL" id="RXIC02000090">
    <property type="protein sequence ID" value="KAB1201211.1"/>
    <property type="molecule type" value="Genomic_DNA"/>
</dbReference>
<comment type="caution">
    <text evidence="9">The sequence shown here is derived from an EMBL/GenBank/DDBJ whole genome shotgun (WGS) entry which is preliminary data.</text>
</comment>
<dbReference type="Gene3D" id="2.60.40.10">
    <property type="entry name" value="Immunoglobulins"/>
    <property type="match status" value="2"/>
</dbReference>
<dbReference type="InterPro" id="IPR004199">
    <property type="entry name" value="B-gal_small/dom_5"/>
</dbReference>
<evidence type="ECO:0000256" key="7">
    <source>
        <dbReference type="RuleBase" id="RU361154"/>
    </source>
</evidence>
<evidence type="ECO:0000313" key="11">
    <source>
        <dbReference type="Proteomes" id="UP000516437"/>
    </source>
</evidence>
<evidence type="ECO:0000313" key="10">
    <source>
        <dbReference type="EMBL" id="KAB1201218.1"/>
    </source>
</evidence>
<organism evidence="9 11">
    <name type="scientific">Morella rubra</name>
    <name type="common">Chinese bayberry</name>
    <dbReference type="NCBI Taxonomy" id="262757"/>
    <lineage>
        <taxon>Eukaryota</taxon>
        <taxon>Viridiplantae</taxon>
        <taxon>Streptophyta</taxon>
        <taxon>Embryophyta</taxon>
        <taxon>Tracheophyta</taxon>
        <taxon>Spermatophyta</taxon>
        <taxon>Magnoliopsida</taxon>
        <taxon>eudicotyledons</taxon>
        <taxon>Gunneridae</taxon>
        <taxon>Pentapetalae</taxon>
        <taxon>rosids</taxon>
        <taxon>fabids</taxon>
        <taxon>Fagales</taxon>
        <taxon>Myricaceae</taxon>
        <taxon>Morella</taxon>
    </lineage>
</organism>
<dbReference type="Pfam" id="PF02929">
    <property type="entry name" value="Bgal_small_N"/>
    <property type="match status" value="1"/>
</dbReference>
<dbReference type="SMART" id="SM01038">
    <property type="entry name" value="Bgal_small_N"/>
    <property type="match status" value="1"/>
</dbReference>
<dbReference type="SUPFAM" id="SSF74650">
    <property type="entry name" value="Galactose mutarotase-like"/>
    <property type="match status" value="1"/>
</dbReference>
<reference evidence="9" key="3">
    <citation type="submission" date="2019-09" db="EMBL/GenBank/DDBJ databases">
        <authorList>
            <person name="Gao Z."/>
        </authorList>
    </citation>
    <scope>NUCLEOTIDE SEQUENCE</scope>
    <source>
        <tissue evidence="9">Leaves</tissue>
    </source>
</reference>